<organism evidence="1 2">
    <name type="scientific">Candidatus Parvarchaeum acidophilus ARMAN-5</name>
    <dbReference type="NCBI Taxonomy" id="662762"/>
    <lineage>
        <taxon>Archaea</taxon>
        <taxon>Candidatus Parvarchaeota</taxon>
        <taxon>Candidatus Parvarchaeum</taxon>
    </lineage>
</organism>
<evidence type="ECO:0008006" key="3">
    <source>
        <dbReference type="Google" id="ProtNLM"/>
    </source>
</evidence>
<dbReference type="Gene3D" id="3.40.50.1000">
    <property type="entry name" value="HAD superfamily/HAD-like"/>
    <property type="match status" value="1"/>
</dbReference>
<reference evidence="1 2" key="1">
    <citation type="journal article" date="2010" name="Proc. Natl. Acad. Sci. U.S.A.">
        <title>Enigmatic, ultrasmall, uncultivated Archaea.</title>
        <authorList>
            <person name="Baker B.J."/>
            <person name="Comolli L.R."/>
            <person name="Dick G.J."/>
            <person name="Hauser L.J."/>
            <person name="Hyatt D."/>
            <person name="Dill B.D."/>
            <person name="Land M.L."/>
            <person name="Verberkmoes N.C."/>
            <person name="Hettich R.L."/>
            <person name="Banfield J.F."/>
        </authorList>
    </citation>
    <scope>NUCLEOTIDE SEQUENCE [LARGE SCALE GENOMIC DNA]</scope>
</reference>
<protein>
    <recommendedName>
        <fullName evidence="3">Haloacid dehalogenase domain protein hydrolase</fullName>
    </recommendedName>
</protein>
<evidence type="ECO:0000313" key="1">
    <source>
        <dbReference type="EMBL" id="EFD92713.1"/>
    </source>
</evidence>
<dbReference type="InterPro" id="IPR023214">
    <property type="entry name" value="HAD_sf"/>
</dbReference>
<accession>D6GVQ3</accession>
<dbReference type="EMBL" id="GG745555">
    <property type="protein sequence ID" value="EFD92713.1"/>
    <property type="molecule type" value="Genomic_DNA"/>
</dbReference>
<dbReference type="AlphaFoldDB" id="D6GVQ3"/>
<name>D6GVQ3_PARA5</name>
<proteinExistence type="predicted"/>
<evidence type="ECO:0000313" key="2">
    <source>
        <dbReference type="Proteomes" id="UP000009376"/>
    </source>
</evidence>
<dbReference type="SUPFAM" id="SSF56784">
    <property type="entry name" value="HAD-like"/>
    <property type="match status" value="1"/>
</dbReference>
<sequence length="259" mass="30114">MKKRNAIIWDLDSTLIDTNKVFETAQKNLINNLSTQLLELGIHLDSEDKKEMDLLKRIDYEGIKIRGHTGYDSATQLPLSLLVAYLEKSDYPVDYKAAWLANKGLEIAKIEGSKYVNELEKIPDKFEGIEEILESSKDNYNIVFTEYFGDKDKQYKKILKNDLEKYFDNIIMTEKKDKFSILSAMEYIRLENGIKANEEFPIIYIEDRSKYLEMAKSIYPKCYTVNVLFGEKEIFGESFAVVDKTITSVKELKKFIQSI</sequence>
<dbReference type="Proteomes" id="UP000009376">
    <property type="component" value="Unassembled WGS sequence"/>
</dbReference>
<dbReference type="InterPro" id="IPR036412">
    <property type="entry name" value="HAD-like_sf"/>
</dbReference>
<gene>
    <name evidence="1" type="ORF">BJBARM5_0566</name>
</gene>